<protein>
    <recommendedName>
        <fullName evidence="5">DUF3078 domain-containing protein</fullName>
    </recommendedName>
</protein>
<gene>
    <name evidence="2" type="ORF">LS73_004130</name>
    <name evidence="1" type="ORF">NCTC12714_00406</name>
</gene>
<evidence type="ECO:0000313" key="1">
    <source>
        <dbReference type="EMBL" id="STQ85620.1"/>
    </source>
</evidence>
<evidence type="ECO:0000313" key="4">
    <source>
        <dbReference type="Proteomes" id="UP000255139"/>
    </source>
</evidence>
<dbReference type="EMBL" id="JRPD02000006">
    <property type="protein sequence ID" value="TLE00603.1"/>
    <property type="molecule type" value="Genomic_DNA"/>
</dbReference>
<sequence>MLDKILIRFLYCFFAAFVWANGVNISYFTKPKVDTNDNKRGWELDLNRVSLNFSQSSLKNQALYSNFSDSNLKGNSQLSLQVFLTFNASYYARRFVMFNSLVGEYGFTEVKQNNNTAVRNKNLDKFLMSTDYTQRVWDFDWGFESFEVGPYVKFAYQSEFVATQGIGRRQIFIYTLGAKLFDGSYIKSFYVNMFGEHDANPNIALNSLGVEMGIELEYKFNKNVRWLYLTSFKQYLFNGENSLIKPRYQFLLETRIDAKLFKRFSISPLLRYYMLKADNIEVPASNFILGVSFNFGVLLLAPNQVSKGVYDFSN</sequence>
<proteinExistence type="predicted"/>
<dbReference type="EMBL" id="UGJE01000002">
    <property type="protein sequence ID" value="STQ85620.1"/>
    <property type="molecule type" value="Genomic_DNA"/>
</dbReference>
<accession>A0A377PSW5</accession>
<dbReference type="RefSeq" id="WP_052089568.1">
    <property type="nucleotide sequence ID" value="NZ_FZML01000015.1"/>
</dbReference>
<dbReference type="OrthoDB" id="5320060at2"/>
<reference evidence="2 3" key="1">
    <citation type="journal article" date="2014" name="Genome Announc.">
        <title>Draft genome sequences of eight enterohepatic helicobacter species isolated from both laboratory and wild rodents.</title>
        <authorList>
            <person name="Sheh A."/>
            <person name="Shen Z."/>
            <person name="Fox J.G."/>
        </authorList>
    </citation>
    <scope>NUCLEOTIDE SEQUENCE [LARGE SCALE GENOMIC DNA]</scope>
    <source>
        <strain evidence="2 3">ST1</strain>
    </source>
</reference>
<reference evidence="1 4" key="2">
    <citation type="submission" date="2018-06" db="EMBL/GenBank/DDBJ databases">
        <authorList>
            <consortium name="Pathogen Informatics"/>
            <person name="Doyle S."/>
        </authorList>
    </citation>
    <scope>NUCLEOTIDE SEQUENCE [LARGE SCALE GENOMIC DNA]</scope>
    <source>
        <strain evidence="1 4">NCTC12714</strain>
    </source>
</reference>
<dbReference type="Proteomes" id="UP000255139">
    <property type="component" value="Unassembled WGS sequence"/>
</dbReference>
<evidence type="ECO:0000313" key="2">
    <source>
        <dbReference type="EMBL" id="TLE00603.1"/>
    </source>
</evidence>
<dbReference type="AlphaFoldDB" id="A0A377PSW5"/>
<name>A0A377PSW5_9HELI</name>
<dbReference type="Proteomes" id="UP000029922">
    <property type="component" value="Unassembled WGS sequence"/>
</dbReference>
<organism evidence="1 4">
    <name type="scientific">Helicobacter muridarum</name>
    <dbReference type="NCBI Taxonomy" id="216"/>
    <lineage>
        <taxon>Bacteria</taxon>
        <taxon>Pseudomonadati</taxon>
        <taxon>Campylobacterota</taxon>
        <taxon>Epsilonproteobacteria</taxon>
        <taxon>Campylobacterales</taxon>
        <taxon>Helicobacteraceae</taxon>
        <taxon>Helicobacter</taxon>
    </lineage>
</organism>
<evidence type="ECO:0008006" key="5">
    <source>
        <dbReference type="Google" id="ProtNLM"/>
    </source>
</evidence>
<evidence type="ECO:0000313" key="3">
    <source>
        <dbReference type="Proteomes" id="UP000029922"/>
    </source>
</evidence>
<keyword evidence="4" id="KW-1185">Reference proteome</keyword>